<dbReference type="Proteomes" id="UP000664417">
    <property type="component" value="Unassembled WGS sequence"/>
</dbReference>
<dbReference type="GO" id="GO:0006508">
    <property type="term" value="P:proteolysis"/>
    <property type="evidence" value="ECO:0007669"/>
    <property type="project" value="UniProtKB-KW"/>
</dbReference>
<feature type="domain" description="PKD" evidence="9">
    <location>
        <begin position="1544"/>
        <end position="1575"/>
    </location>
</feature>
<feature type="active site" evidence="8">
    <location>
        <position position="174"/>
    </location>
</feature>
<comment type="subcellular location">
    <subcellularLocation>
        <location evidence="2">Membrane</location>
        <topology evidence="2">Multi-pass membrane protein</topology>
    </subcellularLocation>
</comment>
<dbReference type="GO" id="GO:0008270">
    <property type="term" value="F:zinc ion binding"/>
    <property type="evidence" value="ECO:0007669"/>
    <property type="project" value="UniProtKB-UniRule"/>
</dbReference>
<keyword evidence="8" id="KW-0862">Zinc</keyword>
<evidence type="ECO:0000313" key="12">
    <source>
        <dbReference type="Proteomes" id="UP000664417"/>
    </source>
</evidence>
<evidence type="ECO:0000256" key="7">
    <source>
        <dbReference type="ARBA" id="ARBA00023136"/>
    </source>
</evidence>
<organism evidence="11 12">
    <name type="scientific">Acanthopleuribacter pedis</name>
    <dbReference type="NCBI Taxonomy" id="442870"/>
    <lineage>
        <taxon>Bacteria</taxon>
        <taxon>Pseudomonadati</taxon>
        <taxon>Acidobacteriota</taxon>
        <taxon>Holophagae</taxon>
        <taxon>Acanthopleuribacterales</taxon>
        <taxon>Acanthopleuribacteraceae</taxon>
        <taxon>Acanthopleuribacter</taxon>
    </lineage>
</organism>
<dbReference type="GO" id="GO:0006816">
    <property type="term" value="P:calcium ion transport"/>
    <property type="evidence" value="ECO:0007669"/>
    <property type="project" value="TreeGrafter"/>
</dbReference>
<dbReference type="SMART" id="SM00089">
    <property type="entry name" value="PKD"/>
    <property type="match status" value="21"/>
</dbReference>
<keyword evidence="3" id="KW-0433">Leucine-rich repeat</keyword>
<evidence type="ECO:0000256" key="4">
    <source>
        <dbReference type="ARBA" id="ARBA00022692"/>
    </source>
</evidence>
<evidence type="ECO:0000256" key="2">
    <source>
        <dbReference type="ARBA" id="ARBA00004141"/>
    </source>
</evidence>
<feature type="domain" description="PKD" evidence="9">
    <location>
        <begin position="2402"/>
        <end position="2461"/>
    </location>
</feature>
<feature type="domain" description="PKD" evidence="9">
    <location>
        <begin position="950"/>
        <end position="983"/>
    </location>
</feature>
<feature type="binding site" evidence="8">
    <location>
        <position position="177"/>
    </location>
    <ligand>
        <name>Zn(2+)</name>
        <dbReference type="ChEBI" id="CHEBI:29105"/>
        <note>catalytic</note>
    </ligand>
</feature>
<feature type="domain" description="PKD" evidence="9">
    <location>
        <begin position="3058"/>
        <end position="3110"/>
    </location>
</feature>
<dbReference type="EMBL" id="JAFREP010000027">
    <property type="protein sequence ID" value="MBO1321770.1"/>
    <property type="molecule type" value="Genomic_DNA"/>
</dbReference>
<protein>
    <submittedName>
        <fullName evidence="11">PKD domain-containing protein</fullName>
    </submittedName>
</protein>
<feature type="domain" description="PKD" evidence="9">
    <location>
        <begin position="772"/>
        <end position="811"/>
    </location>
</feature>
<keyword evidence="8" id="KW-0378">Hydrolase</keyword>
<feature type="domain" description="PKD" evidence="9">
    <location>
        <begin position="858"/>
        <end position="911"/>
    </location>
</feature>
<dbReference type="GO" id="GO:0005261">
    <property type="term" value="F:monoatomic cation channel activity"/>
    <property type="evidence" value="ECO:0007669"/>
    <property type="project" value="TreeGrafter"/>
</dbReference>
<dbReference type="SUPFAM" id="SSF49299">
    <property type="entry name" value="PKD domain"/>
    <property type="match status" value="21"/>
</dbReference>
<dbReference type="InterPro" id="IPR001506">
    <property type="entry name" value="Peptidase_M12A"/>
</dbReference>
<comment type="cofactor">
    <cofactor evidence="1">
        <name>Ca(2+)</name>
        <dbReference type="ChEBI" id="CHEBI:29108"/>
    </cofactor>
</comment>
<dbReference type="InterPro" id="IPR001611">
    <property type="entry name" value="Leu-rich_rpt"/>
</dbReference>
<comment type="cofactor">
    <cofactor evidence="8">
        <name>Zn(2+)</name>
        <dbReference type="ChEBI" id="CHEBI:29105"/>
    </cofactor>
    <text evidence="8">Binds 1 zinc ion per subunit.</text>
</comment>
<dbReference type="InterPro" id="IPR022409">
    <property type="entry name" value="PKD/Chitinase_dom"/>
</dbReference>
<dbReference type="Pfam" id="PF00801">
    <property type="entry name" value="PKD"/>
    <property type="match status" value="2"/>
</dbReference>
<sequence>MKPTPNVNDNPDSYDFRRILVKSHFRMWGMSLIFLLLSAAVTAGTPHEAVGEKTRLVRMGDMWVRVRTTPPRTGKRAGKGADDIIITPWANGILYYRFADDVTGVQAEIFDEAVQAWDALDNLQVVRNGANDPRPTNYVEVRNSLNGNNSVLGMAGGKQILNLQHWDPSVILHEVGHALGLLHEQQRGDRDTFVTVTMSNVKPDKRDNFTRIDGVTQYGAYDFASIMHYHAHAFSKNGLPVMAPTPDYADQADVMGRLNNLSAQDIAEIEQRYQGLAAPITIADANLRAVLTALVDYDENDVITVSEAGSLTGILNLKDRNIADVTGIEAFTSVAGLDLQGNQLSSLPDLSAMTRLGYLNLNGNQFTEIPTPAPTLPLDVLFIQSNPLGADACAQVDALRQRGLKVLDTNPLADGGSLDCGNAAPALRDILVPDNLVAGVAGSYRLDLSDTDNDRLFVHWDFGDNGKPVSGHQVHHAYAAAGTYTIRVRVADRFGGLSELTRDVVVATELNQPYVVVGKALGRPNDLVSLPLFFGHMESAVALQCDLVYDAGRLSGEQVLAETGLAPHEFHLGFPQPGRARLTIFDVADNDALQQGRLVHVPLRVSADAAIGFVAVRLENVFVVSAQAAHVAVGDLVQGVVQVIRPENQAPRIFDYNLNLPTSYRAYESDIAAYDLDGDNFLFEIVDGPILGTAEIDPLTGAMRYTPNPGSSGNDQFTFRVFDGLVYSRTATYDIALERGSAPPVIERLNIPDQGYVGVPLPFSADFHDPDGDDLHILWNFGEGAGGGNDAAPTATYTEAGIYTVSLELSDGTTQVRRETQIEILPNSAPDFVSVGIPVQGLLFNEVTFSSSVADADGDPVTVTWTLDDGVVLEGEVVSHAYQTAGTRGIQVTVRDDKGAENTRTGTISITSVLPPEIYSIHVPPTGSVDVPVTFWVGAGDYNHNINQMRWTFGDGTGASGYRVTHSYTSAGTYPITLRVIDSGNLETRYDGEIVIGDNAAPVIHFVNGPDSLALNSTGTFAVVAEDPDGEPLTLSWDMGDGTNRVGERISHAYTGAGERTITVTAADPRGVTTQASKTVIVGDNNAPEIQDVQLAALRSQHHLFDFAVTASDADGDTLSYHWDFGNGESASTPSGSILARDLGIFHVVVTVTDSRGAASTHAQWLEIVDNDSPTYAWTAVPNKAIAGLETHFLAQAKDNEGDAITYLWTMAGQTREGRAVSFTFPEDGSQTVTLRLQDDRGAAVARNFSVTVGAEAAPALRDLTLPATAILNRPVDFAVDAVDPDGGALSYGWTLGSTEAGDQAAFQHTFTAFGAVNVTLVVSDNAGNETRVNAYGAFDAHYEPVIDRFVVPEQVKVGEAFSVSSNADDPENDTLTYTWDFGDGSPEVRQQSPSHTFTETGQYLVTLTVTDNRGARVLRVQQVTVYDNLPPQITTLTVPGEGRVDVALTMAATIQDIEDDAFTTSWDFGDGTAAVGGNPVEHAYAAPGVYTVTLTVTDARGAVNQQSADVEIFAYPVIENVDVPLIVTRDQLVPMSVDAYNPSGGALTYVWNFGDGAEPVNGGNSVSHTFTELGLRLPVRVTVSNGVRESSATVYVAVLGPDAEAIAFADAGFKAAMVAQFDGNNDGEISYAEAAAVHGDVIVSSISGSDISLGGLEAFIHITGFRARYSRVRTVPHLSHLVHLTDIDLRSNNVRTMGTLPVNLTHLNVERNDLYSLPLLPTTLTWLDCSNNNIRAGFGRGRIPASLNYLDCSNNSDSRSSTRFNLMLREATGLRTLIAKTNHIDNRYFELPDGLENLTITHTATIETVSGLPDSIINLDLGYNPEITSIDRLPANLEVFDFGGHNIHFSGYKLASIGDLSHVTKLRELVLPNMDLTTLNGISGMASLVRLDVGGNDIAGTIEDLDGLSALTQIDLGGNAITALGRLPDGLESLDVNHNQLADLPDLAGLTALRTLRVGGNQLSHIADLANLVQLTYLDLSANQFATLPELPRAGTLVTLNVQGNQLTELPELTGLERLTSVNAAENQLAILPDLALLTGLTTLDVHDNQLSAVPDFSGFANLRTLNFSGNLLGLDDCPAIAAARGVVQNNMTVNPLKDGSDLDCPNTAPRILSLNVPATGSYDTRVTMSATVEDDEFDRVTLYWDFGNAQSGQAYSYETVDVTYATTGTYQVSVRAVDARGLETLAHTQIVIGSQAPRVTRYGIPSQVFADTNTPFSIEGEDPEGDPITFSWDFGDGSAPVIGANVNHRYTETGTFTVTVTLDDGNGGIATFTREVEVLAQNRYPDIQNVSFPSSAVVNTSVTFTAEATDPDGDAITFTWAFGDGATATGAEVNHTYDAIGDYSVRLVVRDRWGYGRSTGGTIRISAANANPAFGAVSVPTTALVGESLAMSAVVSDPDGDPLTVTWTLGDGNQRQGTAVQHSYSAAGAYIVTIQVSDGRGGSATTVRNVNVTEPDNRQPEITALTVPATGNPGEAVSFSVSASDPDGDPLTYSWNFGDGSATAASASVSHTFAAAGDYTVNVTVADDRGAQVVSGGVIRIQSDIQITDLTVPISVNGLTAAADGALYFRLQAEENLSRLVLQLAGGNGNADLYLLEGETPTPANFDFVSDDVANSESIEVPSPAGKTWYLLVHAAEAFSDAVLTVSGDLENRAPHITELALPNGGSVGQSLSFSVTAADPDGDDLQVTWSFGDGSQANGAQVTHTYATAGTYDVQVNVLDGRGGQVGGNGQVIVQAAQGNQPPQISGVDYPGSAENGDPVTFTVTATDPNGDPLTYAWNFGDGSSAEGRSVTHTYATGGVYSVEVRVSDGRGGTGIATLQIQITEVPLLGIGDSIADLSGGAGAYLLHKIVAGPRVTELAVATSGGSGDMALFVRAGARPEGSNYDFVSWQTGNNEQVDITDPAGKTWYVVVYGVASFSNVTLQVSGREETGGNRAPNLGSLSLPERASVGETLTFSVQASDPDGDPLSVVWTTGDGTTLEGVQVNHAFAQPGTYTVTATVSDGRGGSDSATGSVTVTGGGSENGAPSITNGSVPTQAIVGVAADFQLEVSDPDGDPLTVTWAFGDGGGATGASVSHSFSSAGTFNWTVTVSDGRGGEVGANGSVTVVNGSAGNRAPQVTGMTFSAQTETDVATQFSATATDPDGDAMTYTWIFGDGGTAQGQTVDHTFSEGGTVSVEVRVSDGRGGTGTGRSTIQVEALPQIAVGQTQPGLNAAQNAMLFYKLVVPEGNDSVTVTLGEGSGDADLYIREGAKPTGSAFDFRSWNTGNNESIRIDSAGGKTWYLMIHAYEAVTGLTLSAQPN</sequence>
<feature type="domain" description="PKD" evidence="9">
    <location>
        <begin position="2968"/>
        <end position="3021"/>
    </location>
</feature>
<feature type="domain" description="PKD" evidence="9">
    <location>
        <begin position="2657"/>
        <end position="2744"/>
    </location>
</feature>
<evidence type="ECO:0000256" key="5">
    <source>
        <dbReference type="ARBA" id="ARBA00022737"/>
    </source>
</evidence>
<feature type="domain" description="Peptidase M12A" evidence="10">
    <location>
        <begin position="76"/>
        <end position="279"/>
    </location>
</feature>
<evidence type="ECO:0000256" key="8">
    <source>
        <dbReference type="PROSITE-ProRule" id="PRU01211"/>
    </source>
</evidence>
<dbReference type="PRINTS" id="PR00480">
    <property type="entry name" value="ASTACIN"/>
</dbReference>
<dbReference type="InterPro" id="IPR000601">
    <property type="entry name" value="PKD_dom"/>
</dbReference>
<dbReference type="SMART" id="SM00369">
    <property type="entry name" value="LRR_TYP"/>
    <property type="match status" value="8"/>
</dbReference>
<dbReference type="SMART" id="SM00409">
    <property type="entry name" value="IG"/>
    <property type="match status" value="3"/>
</dbReference>
<keyword evidence="8" id="KW-0482">Metalloprotease</keyword>
<dbReference type="CDD" id="cd00146">
    <property type="entry name" value="PKD"/>
    <property type="match status" value="20"/>
</dbReference>
<dbReference type="Gene3D" id="2.60.120.380">
    <property type="match status" value="3"/>
</dbReference>
<dbReference type="GO" id="GO:0005886">
    <property type="term" value="C:plasma membrane"/>
    <property type="evidence" value="ECO:0007669"/>
    <property type="project" value="TreeGrafter"/>
</dbReference>
<evidence type="ECO:0000256" key="1">
    <source>
        <dbReference type="ARBA" id="ARBA00001913"/>
    </source>
</evidence>
<dbReference type="Pfam" id="PF01400">
    <property type="entry name" value="Astacin"/>
    <property type="match status" value="1"/>
</dbReference>
<keyword evidence="7" id="KW-0472">Membrane</keyword>
<feature type="domain" description="PKD" evidence="9">
    <location>
        <begin position="1365"/>
        <end position="1426"/>
    </location>
</feature>
<feature type="domain" description="PKD" evidence="9">
    <location>
        <begin position="460"/>
        <end position="506"/>
    </location>
</feature>
<dbReference type="PANTHER" id="PTHR46730:SF1">
    <property type="entry name" value="PLAT DOMAIN-CONTAINING PROTEIN"/>
    <property type="match status" value="1"/>
</dbReference>
<dbReference type="Pfam" id="PF04151">
    <property type="entry name" value="PPC"/>
    <property type="match status" value="3"/>
</dbReference>
<feature type="domain" description="PKD" evidence="9">
    <location>
        <begin position="3148"/>
        <end position="3202"/>
    </location>
</feature>
<dbReference type="SMART" id="SM00235">
    <property type="entry name" value="ZnMc"/>
    <property type="match status" value="1"/>
</dbReference>
<dbReference type="Gene3D" id="2.60.40.10">
    <property type="entry name" value="Immunoglobulins"/>
    <property type="match status" value="21"/>
</dbReference>
<dbReference type="RefSeq" id="WP_207861743.1">
    <property type="nucleotide sequence ID" value="NZ_JAFREP010000027.1"/>
</dbReference>
<dbReference type="Pfam" id="PF18911">
    <property type="entry name" value="PKD_4"/>
    <property type="match status" value="19"/>
</dbReference>
<feature type="binding site" evidence="8">
    <location>
        <position position="173"/>
    </location>
    <ligand>
        <name>Zn(2+)</name>
        <dbReference type="ChEBI" id="CHEBI:29105"/>
        <note>catalytic</note>
    </ligand>
</feature>
<proteinExistence type="predicted"/>
<evidence type="ECO:0000256" key="6">
    <source>
        <dbReference type="ARBA" id="ARBA00022989"/>
    </source>
</evidence>
<dbReference type="PROSITE" id="PS50093">
    <property type="entry name" value="PKD"/>
    <property type="match status" value="20"/>
</dbReference>
<keyword evidence="8" id="KW-0645">Protease</keyword>
<gene>
    <name evidence="11" type="ORF">J3U88_25045</name>
</gene>
<evidence type="ECO:0000313" key="11">
    <source>
        <dbReference type="EMBL" id="MBO1321770.1"/>
    </source>
</evidence>
<dbReference type="InterPro" id="IPR035986">
    <property type="entry name" value="PKD_dom_sf"/>
</dbReference>
<dbReference type="SUPFAM" id="SSF52058">
    <property type="entry name" value="L domain-like"/>
    <property type="match status" value="3"/>
</dbReference>
<dbReference type="Gene3D" id="2.60.40.3440">
    <property type="match status" value="1"/>
</dbReference>
<dbReference type="Pfam" id="PF17963">
    <property type="entry name" value="Big_9"/>
    <property type="match status" value="1"/>
</dbReference>
<dbReference type="Gene3D" id="3.40.390.10">
    <property type="entry name" value="Collagenase (Catalytic Domain)"/>
    <property type="match status" value="1"/>
</dbReference>
<feature type="binding site" evidence="8">
    <location>
        <position position="183"/>
    </location>
    <ligand>
        <name>Zn(2+)</name>
        <dbReference type="ChEBI" id="CHEBI:29105"/>
        <note>catalytic</note>
    </ligand>
</feature>
<comment type="caution">
    <text evidence="11">The sequence shown here is derived from an EMBL/GenBank/DDBJ whole genome shotgun (WGS) entry which is preliminary data.</text>
</comment>
<evidence type="ECO:0000256" key="3">
    <source>
        <dbReference type="ARBA" id="ARBA00022614"/>
    </source>
</evidence>
<dbReference type="InterPro" id="IPR003591">
    <property type="entry name" value="Leu-rich_rpt_typical-subtyp"/>
</dbReference>
<dbReference type="PROSITE" id="PS51864">
    <property type="entry name" value="ASTACIN"/>
    <property type="match status" value="1"/>
</dbReference>
<dbReference type="InterPro" id="IPR024079">
    <property type="entry name" value="MetalloPept_cat_dom_sf"/>
</dbReference>
<dbReference type="GO" id="GO:0004222">
    <property type="term" value="F:metalloendopeptidase activity"/>
    <property type="evidence" value="ECO:0007669"/>
    <property type="project" value="UniProtKB-UniRule"/>
</dbReference>
<dbReference type="SUPFAM" id="SSF55486">
    <property type="entry name" value="Metalloproteases ('zincins'), catalytic domain"/>
    <property type="match status" value="1"/>
</dbReference>
<dbReference type="InterPro" id="IPR032675">
    <property type="entry name" value="LRR_dom_sf"/>
</dbReference>
<evidence type="ECO:0000259" key="10">
    <source>
        <dbReference type="PROSITE" id="PS51864"/>
    </source>
</evidence>
<accession>A0A8J7QKV2</accession>
<feature type="domain" description="PKD" evidence="9">
    <location>
        <begin position="1461"/>
        <end position="1513"/>
    </location>
</feature>
<feature type="domain" description="PKD" evidence="9">
    <location>
        <begin position="1287"/>
        <end position="1331"/>
    </location>
</feature>
<dbReference type="SMART" id="SM00365">
    <property type="entry name" value="LRR_SD22"/>
    <property type="match status" value="7"/>
</dbReference>
<dbReference type="Gene3D" id="3.80.10.10">
    <property type="entry name" value="Ribonuclease Inhibitor"/>
    <property type="match status" value="4"/>
</dbReference>
<reference evidence="11" key="1">
    <citation type="submission" date="2021-03" db="EMBL/GenBank/DDBJ databases">
        <authorList>
            <person name="Wang G."/>
        </authorList>
    </citation>
    <scope>NUCLEOTIDE SEQUENCE</scope>
    <source>
        <strain evidence="11">KCTC 12899</strain>
    </source>
</reference>
<comment type="caution">
    <text evidence="8">Lacks conserved residue(s) required for the propagation of feature annotation.</text>
</comment>
<dbReference type="InterPro" id="IPR013783">
    <property type="entry name" value="Ig-like_fold"/>
</dbReference>
<feature type="domain" description="PKD" evidence="9">
    <location>
        <begin position="1030"/>
        <end position="1082"/>
    </location>
</feature>
<name>A0A8J7QKV2_9BACT</name>
<keyword evidence="4" id="KW-0812">Transmembrane</keyword>
<dbReference type="PANTHER" id="PTHR46730">
    <property type="entry name" value="POLYCYSTIN-1"/>
    <property type="match status" value="1"/>
</dbReference>
<feature type="domain" description="PKD" evidence="9">
    <location>
        <begin position="2490"/>
        <end position="2535"/>
    </location>
</feature>
<evidence type="ECO:0000259" key="9">
    <source>
        <dbReference type="PROSITE" id="PS50093"/>
    </source>
</evidence>
<feature type="domain" description="PKD" evidence="9">
    <location>
        <begin position="2227"/>
        <end position="2280"/>
    </location>
</feature>
<feature type="domain" description="PKD" evidence="9">
    <location>
        <begin position="2773"/>
        <end position="2831"/>
    </location>
</feature>
<dbReference type="SMART" id="SM00364">
    <property type="entry name" value="LRR_BAC"/>
    <property type="match status" value="9"/>
</dbReference>
<dbReference type="PROSITE" id="PS51450">
    <property type="entry name" value="LRR"/>
    <property type="match status" value="5"/>
</dbReference>
<feature type="domain" description="PKD" evidence="9">
    <location>
        <begin position="2287"/>
        <end position="2374"/>
    </location>
</feature>
<keyword evidence="12" id="KW-1185">Reference proteome</keyword>
<dbReference type="InterPro" id="IPR007280">
    <property type="entry name" value="Peptidase_C_arc/bac"/>
</dbReference>
<dbReference type="InterPro" id="IPR006026">
    <property type="entry name" value="Peptidase_Metallo"/>
</dbReference>
<keyword evidence="5" id="KW-0677">Repeat</keyword>
<feature type="domain" description="PKD" evidence="9">
    <location>
        <begin position="2111"/>
        <end position="2194"/>
    </location>
</feature>
<feature type="domain" description="PKD" evidence="9">
    <location>
        <begin position="1116"/>
        <end position="1160"/>
    </location>
</feature>
<dbReference type="Pfam" id="PF13855">
    <property type="entry name" value="LRR_8"/>
    <property type="match status" value="1"/>
</dbReference>
<keyword evidence="6" id="KW-1133">Transmembrane helix</keyword>
<keyword evidence="8" id="KW-0479">Metal-binding</keyword>
<dbReference type="InterPro" id="IPR003599">
    <property type="entry name" value="Ig_sub"/>
</dbReference>